<feature type="transmembrane region" description="Helical" evidence="1">
    <location>
        <begin position="210"/>
        <end position="234"/>
    </location>
</feature>
<dbReference type="RefSeq" id="WP_217973149.1">
    <property type="nucleotide sequence ID" value="NZ_JAHTBI010000001.1"/>
</dbReference>
<dbReference type="Proteomes" id="UP001106592">
    <property type="component" value="Unassembled WGS sequence"/>
</dbReference>
<reference evidence="2" key="1">
    <citation type="journal article" date="2022" name="Int. J. Syst. Evol. Microbiol.">
        <title>Pseudomonas aegrilactucae sp. nov. and Pseudomonas morbosilactucae sp. nov., pathogens causing bacterial rot of lettuce in Japan.</title>
        <authorList>
            <person name="Sawada H."/>
            <person name="Fujikawa T."/>
            <person name="Satou M."/>
        </authorList>
    </citation>
    <scope>NUCLEOTIDE SEQUENCE</scope>
    <source>
        <strain evidence="2">MAFF 301350</strain>
    </source>
</reference>
<name>A0A9Q2XEB6_9PSED</name>
<protein>
    <submittedName>
        <fullName evidence="2">Uncharacterized protein</fullName>
    </submittedName>
</protein>
<accession>A0A9Q2XEB6</accession>
<evidence type="ECO:0000313" key="2">
    <source>
        <dbReference type="EMBL" id="MBV6285591.1"/>
    </source>
</evidence>
<reference evidence="2" key="2">
    <citation type="journal article" date="2023" name="Plant Pathol.">
        <title>Dismantling and reorganizing Pseudomonas marginalis sensu#lato.</title>
        <authorList>
            <person name="Sawada H."/>
            <person name="Fujikawa T."/>
            <person name="Satou M."/>
        </authorList>
    </citation>
    <scope>NUCLEOTIDE SEQUENCE</scope>
    <source>
        <strain evidence="2">MAFF 301350</strain>
    </source>
</reference>
<evidence type="ECO:0000256" key="1">
    <source>
        <dbReference type="SAM" id="Phobius"/>
    </source>
</evidence>
<evidence type="ECO:0000313" key="3">
    <source>
        <dbReference type="Proteomes" id="UP001106592"/>
    </source>
</evidence>
<sequence>MSDIPEYFINHPLTKRDGYSPLFNFSWKYWAIQSISGMLAHPTFLVETGALSADNIKNFPSDLKKLLILTHHLKLFYLVNITLIAVTLQLLEAVRYPGNLNELKFGDFSYPYTPYLTALLLEIVCIVSIFIVGVMYKKSASLIIQTSNHHLSNCTAIITRQSMIHSAEFGRILFCVCVATLITHSTFFIKTGTLHAADVKSFPTSLKAKLIIGHYLLLASFAGLAFSIIALKLLD</sequence>
<keyword evidence="1" id="KW-0812">Transmembrane</keyword>
<keyword evidence="1" id="KW-0472">Membrane</keyword>
<feature type="transmembrane region" description="Helical" evidence="1">
    <location>
        <begin position="75"/>
        <end position="94"/>
    </location>
</feature>
<dbReference type="EMBL" id="JAHTBI010000001">
    <property type="protein sequence ID" value="MBV6285591.1"/>
    <property type="molecule type" value="Genomic_DNA"/>
</dbReference>
<dbReference type="AlphaFoldDB" id="A0A9Q2XEB6"/>
<keyword evidence="1" id="KW-1133">Transmembrane helix</keyword>
<keyword evidence="3" id="KW-1185">Reference proteome</keyword>
<feature type="transmembrane region" description="Helical" evidence="1">
    <location>
        <begin position="169"/>
        <end position="190"/>
    </location>
</feature>
<proteinExistence type="predicted"/>
<organism evidence="2 3">
    <name type="scientific">Pseudomonas aegrilactucae</name>
    <dbReference type="NCBI Taxonomy" id="2854028"/>
    <lineage>
        <taxon>Bacteria</taxon>
        <taxon>Pseudomonadati</taxon>
        <taxon>Pseudomonadota</taxon>
        <taxon>Gammaproteobacteria</taxon>
        <taxon>Pseudomonadales</taxon>
        <taxon>Pseudomonadaceae</taxon>
        <taxon>Pseudomonas</taxon>
    </lineage>
</organism>
<gene>
    <name evidence="2" type="ORF">KUO17_00760</name>
</gene>
<feature type="transmembrane region" description="Helical" evidence="1">
    <location>
        <begin position="114"/>
        <end position="136"/>
    </location>
</feature>
<comment type="caution">
    <text evidence="2">The sequence shown here is derived from an EMBL/GenBank/DDBJ whole genome shotgun (WGS) entry which is preliminary data.</text>
</comment>